<keyword evidence="3" id="KW-1185">Reference proteome</keyword>
<evidence type="ECO:0000313" key="2">
    <source>
        <dbReference type="EMBL" id="GLJ68010.1"/>
    </source>
</evidence>
<reference evidence="2" key="2">
    <citation type="submission" date="2023-01" db="EMBL/GenBank/DDBJ databases">
        <authorList>
            <person name="Sun Q."/>
            <person name="Evtushenko L."/>
        </authorList>
    </citation>
    <scope>NUCLEOTIDE SEQUENCE</scope>
    <source>
        <strain evidence="2">VKM Ac-1246</strain>
    </source>
</reference>
<sequence>MGPMPRGVYSEGPLAAPPQAPRVSVARLTKERRESVTRAAQTFGWHVESGKPAAQRPVRWEVLGPDVRAERCDLVVDGTCDGILVEYWHGKASLGKGPWRQARWVVVRVPAHLPKTAAMIGLSPGSGHTGTGRVSTPVFFPPEFRAKTNVTTPDGAVIAADAEHARALSRFASHVVDERLWVVARNDAITVTSDVEPDAEELLRRVRLARDVAAVLRPIPELA</sequence>
<dbReference type="Proteomes" id="UP001142292">
    <property type="component" value="Unassembled WGS sequence"/>
</dbReference>
<gene>
    <name evidence="2" type="ORF">GCM10017579_20460</name>
</gene>
<feature type="region of interest" description="Disordered" evidence="1">
    <location>
        <begin position="1"/>
        <end position="22"/>
    </location>
</feature>
<name>A0ABQ5SWL4_9ACTN</name>
<evidence type="ECO:0000313" key="3">
    <source>
        <dbReference type="Proteomes" id="UP001142292"/>
    </source>
</evidence>
<organism evidence="2 3">
    <name type="scientific">Nocardioides luteus</name>
    <dbReference type="NCBI Taxonomy" id="1844"/>
    <lineage>
        <taxon>Bacteria</taxon>
        <taxon>Bacillati</taxon>
        <taxon>Actinomycetota</taxon>
        <taxon>Actinomycetes</taxon>
        <taxon>Propionibacteriales</taxon>
        <taxon>Nocardioidaceae</taxon>
        <taxon>Nocardioides</taxon>
    </lineage>
</organism>
<reference evidence="2" key="1">
    <citation type="journal article" date="2014" name="Int. J. Syst. Evol. Microbiol.">
        <title>Complete genome of a new Firmicutes species belonging to the dominant human colonic microbiota ('Ruminococcus bicirculans') reveals two chromosomes and a selective capacity to utilize plant glucans.</title>
        <authorList>
            <consortium name="NISC Comparative Sequencing Program"/>
            <person name="Wegmann U."/>
            <person name="Louis P."/>
            <person name="Goesmann A."/>
            <person name="Henrissat B."/>
            <person name="Duncan S.H."/>
            <person name="Flint H.J."/>
        </authorList>
    </citation>
    <scope>NUCLEOTIDE SEQUENCE</scope>
    <source>
        <strain evidence="2">VKM Ac-1246</strain>
    </source>
</reference>
<proteinExistence type="predicted"/>
<dbReference type="EMBL" id="BSEL01000005">
    <property type="protein sequence ID" value="GLJ68010.1"/>
    <property type="molecule type" value="Genomic_DNA"/>
</dbReference>
<evidence type="ECO:0000256" key="1">
    <source>
        <dbReference type="SAM" id="MobiDB-lite"/>
    </source>
</evidence>
<protein>
    <submittedName>
        <fullName evidence="2">Uncharacterized protein</fullName>
    </submittedName>
</protein>
<accession>A0ABQ5SWL4</accession>
<comment type="caution">
    <text evidence="2">The sequence shown here is derived from an EMBL/GenBank/DDBJ whole genome shotgun (WGS) entry which is preliminary data.</text>
</comment>